<keyword evidence="2" id="KW-0223">Dioxygenase</keyword>
<proteinExistence type="predicted"/>
<dbReference type="SMART" id="SM00308">
    <property type="entry name" value="LH2"/>
    <property type="match status" value="1"/>
</dbReference>
<keyword evidence="4" id="KW-0443">Lipid metabolism</keyword>
<protein>
    <submittedName>
        <fullName evidence="8">Uncharacterized protein</fullName>
    </submittedName>
</protein>
<dbReference type="Gene3D" id="1.20.245.10">
    <property type="entry name" value="Lipoxygenase-1, Domain 5"/>
    <property type="match status" value="1"/>
</dbReference>
<dbReference type="PANTHER" id="PTHR11771">
    <property type="entry name" value="LIPOXYGENASE"/>
    <property type="match status" value="1"/>
</dbReference>
<feature type="domain" description="PLAT" evidence="6">
    <location>
        <begin position="2"/>
        <end position="119"/>
    </location>
</feature>
<evidence type="ECO:0000256" key="4">
    <source>
        <dbReference type="ARBA" id="ARBA00023098"/>
    </source>
</evidence>
<dbReference type="InterPro" id="IPR036392">
    <property type="entry name" value="PLAT/LH2_dom_sf"/>
</dbReference>
<evidence type="ECO:0000256" key="3">
    <source>
        <dbReference type="ARBA" id="ARBA00023002"/>
    </source>
</evidence>
<dbReference type="Pfam" id="PF01477">
    <property type="entry name" value="PLAT"/>
    <property type="match status" value="1"/>
</dbReference>
<keyword evidence="9" id="KW-1185">Reference proteome</keyword>
<dbReference type="Gene3D" id="2.60.60.20">
    <property type="entry name" value="PLAT/LH2 domain"/>
    <property type="match status" value="1"/>
</dbReference>
<keyword evidence="3" id="KW-0560">Oxidoreductase</keyword>
<evidence type="ECO:0000259" key="6">
    <source>
        <dbReference type="PROSITE" id="PS50095"/>
    </source>
</evidence>
<reference evidence="8" key="1">
    <citation type="submission" date="2022-07" db="EMBL/GenBank/DDBJ databases">
        <title>Chromosome-level genome of Muraenolepis orangiensis.</title>
        <authorList>
            <person name="Kim J."/>
        </authorList>
    </citation>
    <scope>NUCLEOTIDE SEQUENCE</scope>
    <source>
        <strain evidence="8">KU_S4_2022</strain>
        <tissue evidence="8">Muscle</tissue>
    </source>
</reference>
<dbReference type="SUPFAM" id="SSF49723">
    <property type="entry name" value="Lipase/lipooxygenase domain (PLAT/LH2 domain)"/>
    <property type="match status" value="1"/>
</dbReference>
<evidence type="ECO:0000256" key="5">
    <source>
        <dbReference type="PROSITE-ProRule" id="PRU00152"/>
    </source>
</evidence>
<dbReference type="PROSITE" id="PS00081">
    <property type="entry name" value="LIPOXYGENASE_2"/>
    <property type="match status" value="1"/>
</dbReference>
<dbReference type="GO" id="GO:0034440">
    <property type="term" value="P:lipid oxidation"/>
    <property type="evidence" value="ECO:0007669"/>
    <property type="project" value="InterPro"/>
</dbReference>
<dbReference type="Pfam" id="PF00305">
    <property type="entry name" value="Lipoxygenase"/>
    <property type="match status" value="1"/>
</dbReference>
<dbReference type="AlphaFoldDB" id="A0A9Q0EHH0"/>
<dbReference type="InterPro" id="IPR013819">
    <property type="entry name" value="LipOase_C"/>
</dbReference>
<accession>A0A9Q0EHH0</accession>
<keyword evidence="1" id="KW-0479">Metal-binding</keyword>
<dbReference type="GO" id="GO:0046872">
    <property type="term" value="F:metal ion binding"/>
    <property type="evidence" value="ECO:0007669"/>
    <property type="project" value="UniProtKB-KW"/>
</dbReference>
<feature type="domain" description="Lipoxygenase" evidence="7">
    <location>
        <begin position="119"/>
        <end position="572"/>
    </location>
</feature>
<comment type="caution">
    <text evidence="5">Lacks conserved residue(s) required for the propagation of feature annotation.</text>
</comment>
<dbReference type="GO" id="GO:0016702">
    <property type="term" value="F:oxidoreductase activity, acting on single donors with incorporation of molecular oxygen, incorporation of two atoms of oxygen"/>
    <property type="evidence" value="ECO:0007669"/>
    <property type="project" value="InterPro"/>
</dbReference>
<dbReference type="PRINTS" id="PR00087">
    <property type="entry name" value="LIPOXYGENASE"/>
</dbReference>
<dbReference type="Proteomes" id="UP001148018">
    <property type="component" value="Unassembled WGS sequence"/>
</dbReference>
<dbReference type="InterPro" id="IPR000907">
    <property type="entry name" value="LipOase"/>
</dbReference>
<name>A0A9Q0EHH0_9TELE</name>
<evidence type="ECO:0000256" key="2">
    <source>
        <dbReference type="ARBA" id="ARBA00022964"/>
    </source>
</evidence>
<dbReference type="OrthoDB" id="407298at2759"/>
<dbReference type="EMBL" id="JANIIK010000043">
    <property type="protein sequence ID" value="KAJ3605821.1"/>
    <property type="molecule type" value="Genomic_DNA"/>
</dbReference>
<evidence type="ECO:0000313" key="8">
    <source>
        <dbReference type="EMBL" id="KAJ3605821.1"/>
    </source>
</evidence>
<dbReference type="Gene3D" id="3.10.450.60">
    <property type="match status" value="1"/>
</dbReference>
<dbReference type="InterPro" id="IPR001024">
    <property type="entry name" value="PLAT/LH2_dom"/>
</dbReference>
<organism evidence="8 9">
    <name type="scientific">Muraenolepis orangiensis</name>
    <name type="common">Patagonian moray cod</name>
    <dbReference type="NCBI Taxonomy" id="630683"/>
    <lineage>
        <taxon>Eukaryota</taxon>
        <taxon>Metazoa</taxon>
        <taxon>Chordata</taxon>
        <taxon>Craniata</taxon>
        <taxon>Vertebrata</taxon>
        <taxon>Euteleostomi</taxon>
        <taxon>Actinopterygii</taxon>
        <taxon>Neopterygii</taxon>
        <taxon>Teleostei</taxon>
        <taxon>Neoteleostei</taxon>
        <taxon>Acanthomorphata</taxon>
        <taxon>Zeiogadaria</taxon>
        <taxon>Gadariae</taxon>
        <taxon>Gadiformes</taxon>
        <taxon>Muraenolepidoidei</taxon>
        <taxon>Muraenolepididae</taxon>
        <taxon>Muraenolepis</taxon>
    </lineage>
</organism>
<dbReference type="PROSITE" id="PS51393">
    <property type="entry name" value="LIPOXYGENASE_3"/>
    <property type="match status" value="1"/>
</dbReference>
<evidence type="ECO:0000259" key="7">
    <source>
        <dbReference type="PROSITE" id="PS51393"/>
    </source>
</evidence>
<evidence type="ECO:0000313" key="9">
    <source>
        <dbReference type="Proteomes" id="UP001148018"/>
    </source>
</evidence>
<dbReference type="PROSITE" id="PS50095">
    <property type="entry name" value="PLAT"/>
    <property type="match status" value="1"/>
</dbReference>
<evidence type="ECO:0000256" key="1">
    <source>
        <dbReference type="ARBA" id="ARBA00022723"/>
    </source>
</evidence>
<comment type="caution">
    <text evidence="8">The sequence shown here is derived from an EMBL/GenBank/DDBJ whole genome shotgun (WGS) entry which is preliminary data.</text>
</comment>
<dbReference type="InterPro" id="IPR020834">
    <property type="entry name" value="LipOase_CS"/>
</dbReference>
<dbReference type="InterPro" id="IPR036226">
    <property type="entry name" value="LipOase_C_sf"/>
</dbReference>
<sequence length="572" mass="64227">MAVYKIAVTTGDRPNAGTCDYVYVTLIGAEGQSERTLLDNWGPDLGRGTSGCYSVEAPKSLGELLLLRVEKDPFFVLPEDEWFCTKIVVTTPNGEALLFPCHRWVSRGGDLELRGGPARKIFEDTLPVLLEHHYVAAHWQDDDFYGFQFLNGVNPNMIQLCSKLPPNFQVTDAMVKPFLQEGTSLEKEMKNGNIFFCDYKTLDGIQTRVYDGEQLVVADGFCLLYMNPENKLRPIAIQLQQQPSEKNNIFLPSDSKTDWLLAKMFIKNADSIHHQLIQHLLNTHFVVHGFALATLRNLPLIHPLYKLLIPHFRQTLHINTSAQTQTSLTGEGFLKLMVRGHQSETTYSSLCLPENIVARGLMSVPNFHYRDDGLELWGHIQSFAKAMVDKYYPSNDDVIRDSELQNWIKDIFTNTFLGNVHSGIPQGFTNGEDLAKFVTMVIFRASAGHAAVHNGMFEYSGWAPNNPVLMRKPPPSTKGVSTMETIFEALPNQGETVALLSGFLTVTKDFEDFVPLGSYPSEHFGEPSTLEIIKLFQESLASLGEKIAKRNTELPVPYPYLHPAQIENSVTI</sequence>
<dbReference type="SUPFAM" id="SSF48484">
    <property type="entry name" value="Lipoxigenase"/>
    <property type="match status" value="1"/>
</dbReference>
<gene>
    <name evidence="8" type="ORF">NHX12_027865</name>
</gene>